<accession>A0A327VQ74</accession>
<dbReference type="PANTHER" id="PTHR10587:SF133">
    <property type="entry name" value="CHITIN DEACETYLASE 1-RELATED"/>
    <property type="match status" value="1"/>
</dbReference>
<keyword evidence="2" id="KW-0378">Hydrolase</keyword>
<evidence type="ECO:0000313" key="5">
    <source>
        <dbReference type="Proteomes" id="UP000249819"/>
    </source>
</evidence>
<feature type="domain" description="NodB homology" evidence="3">
    <location>
        <begin position="27"/>
        <end position="113"/>
    </location>
</feature>
<evidence type="ECO:0000259" key="3">
    <source>
        <dbReference type="PROSITE" id="PS51677"/>
    </source>
</evidence>
<name>A0A327VQ74_9BACT</name>
<dbReference type="AlphaFoldDB" id="A0A327VQ74"/>
<reference evidence="4 5" key="1">
    <citation type="submission" date="2018-06" db="EMBL/GenBank/DDBJ databases">
        <title>Genomic Encyclopedia of Archaeal and Bacterial Type Strains, Phase II (KMG-II): from individual species to whole genera.</title>
        <authorList>
            <person name="Goeker M."/>
        </authorList>
    </citation>
    <scope>NUCLEOTIDE SEQUENCE [LARGE SCALE GENOMIC DNA]</scope>
    <source>
        <strain evidence="4 5">DSM 29821</strain>
    </source>
</reference>
<dbReference type="Proteomes" id="UP000249819">
    <property type="component" value="Unassembled WGS sequence"/>
</dbReference>
<dbReference type="Pfam" id="PF01522">
    <property type="entry name" value="Polysacc_deac_1"/>
    <property type="match status" value="1"/>
</dbReference>
<proteinExistence type="predicted"/>
<evidence type="ECO:0000256" key="2">
    <source>
        <dbReference type="ARBA" id="ARBA00022801"/>
    </source>
</evidence>
<evidence type="ECO:0000313" key="4">
    <source>
        <dbReference type="EMBL" id="RAJ75708.1"/>
    </source>
</evidence>
<dbReference type="RefSeq" id="WP_111594858.1">
    <property type="nucleotide sequence ID" value="NZ_QLMA01000009.1"/>
</dbReference>
<dbReference type="GO" id="GO:0016020">
    <property type="term" value="C:membrane"/>
    <property type="evidence" value="ECO:0007669"/>
    <property type="project" value="TreeGrafter"/>
</dbReference>
<dbReference type="SUPFAM" id="SSF88713">
    <property type="entry name" value="Glycoside hydrolase/deacetylase"/>
    <property type="match status" value="1"/>
</dbReference>
<dbReference type="PROSITE" id="PS51677">
    <property type="entry name" value="NODB"/>
    <property type="match status" value="1"/>
</dbReference>
<dbReference type="GO" id="GO:0005975">
    <property type="term" value="P:carbohydrate metabolic process"/>
    <property type="evidence" value="ECO:0007669"/>
    <property type="project" value="InterPro"/>
</dbReference>
<comment type="caution">
    <text evidence="4">The sequence shown here is derived from an EMBL/GenBank/DDBJ whole genome shotgun (WGS) entry which is preliminary data.</text>
</comment>
<keyword evidence="1" id="KW-0479">Metal-binding</keyword>
<sequence length="206" mass="23596">MFYLTKTPGIIKAIYSSCIWDMPASTNAVYLTFDDGPHPEATPFVLDQLKKYGAKGTFFCIGKNVIAYPEIYQRILEEGHSIGNHTHNHVNGWKTSTEKYIENVMLAREYIDSPLFRPPYGRITPFQIRMLKKQIPGAKIIMWDLLSGDFDTDINGEACVQNVVFKLKPGAIVVFHDSTKAWERLSYALPRVLEFCKKQKFELRAL</sequence>
<evidence type="ECO:0000256" key="1">
    <source>
        <dbReference type="ARBA" id="ARBA00022723"/>
    </source>
</evidence>
<dbReference type="PANTHER" id="PTHR10587">
    <property type="entry name" value="GLYCOSYL TRANSFERASE-RELATED"/>
    <property type="match status" value="1"/>
</dbReference>
<dbReference type="InterPro" id="IPR050248">
    <property type="entry name" value="Polysacc_deacetylase_ArnD"/>
</dbReference>
<dbReference type="InterPro" id="IPR002509">
    <property type="entry name" value="NODB_dom"/>
</dbReference>
<dbReference type="GO" id="GO:0016810">
    <property type="term" value="F:hydrolase activity, acting on carbon-nitrogen (but not peptide) bonds"/>
    <property type="evidence" value="ECO:0007669"/>
    <property type="project" value="InterPro"/>
</dbReference>
<dbReference type="CDD" id="cd10959">
    <property type="entry name" value="CE4_NodB_like_3"/>
    <property type="match status" value="1"/>
</dbReference>
<organism evidence="4 5">
    <name type="scientific">Chitinophaga dinghuensis</name>
    <dbReference type="NCBI Taxonomy" id="1539050"/>
    <lineage>
        <taxon>Bacteria</taxon>
        <taxon>Pseudomonadati</taxon>
        <taxon>Bacteroidota</taxon>
        <taxon>Chitinophagia</taxon>
        <taxon>Chitinophagales</taxon>
        <taxon>Chitinophagaceae</taxon>
        <taxon>Chitinophaga</taxon>
    </lineage>
</organism>
<dbReference type="EMBL" id="QLMA01000009">
    <property type="protein sequence ID" value="RAJ75708.1"/>
    <property type="molecule type" value="Genomic_DNA"/>
</dbReference>
<keyword evidence="5" id="KW-1185">Reference proteome</keyword>
<dbReference type="InterPro" id="IPR011330">
    <property type="entry name" value="Glyco_hydro/deAcase_b/a-brl"/>
</dbReference>
<gene>
    <name evidence="4" type="ORF">CLV59_109323</name>
</gene>
<dbReference type="GO" id="GO:0046872">
    <property type="term" value="F:metal ion binding"/>
    <property type="evidence" value="ECO:0007669"/>
    <property type="project" value="UniProtKB-KW"/>
</dbReference>
<dbReference type="Gene3D" id="3.20.20.370">
    <property type="entry name" value="Glycoside hydrolase/deacetylase"/>
    <property type="match status" value="1"/>
</dbReference>
<protein>
    <submittedName>
        <fullName evidence="4">Peptidoglycan/xylan/chitin deacetylase (PgdA/CDA1 family)</fullName>
    </submittedName>
</protein>
<dbReference type="OrthoDB" id="9812065at2"/>